<reference evidence="3 4" key="1">
    <citation type="submission" date="2012-02" db="EMBL/GenBank/DDBJ databases">
        <title>Complete genome sequence of Actinoplanes missouriensis 431 (= NBRC 102363).</title>
        <authorList>
            <person name="Ohnishi Y."/>
            <person name="Ishikawa J."/>
            <person name="Sekine M."/>
            <person name="Hosoyama A."/>
            <person name="Harada T."/>
            <person name="Narita H."/>
            <person name="Hata T."/>
            <person name="Konno Y."/>
            <person name="Tutikane K."/>
            <person name="Fujita N."/>
            <person name="Horinouchi S."/>
            <person name="Hayakawa M."/>
        </authorList>
    </citation>
    <scope>NUCLEOTIDE SEQUENCE [LARGE SCALE GENOMIC DNA]</scope>
    <source>
        <strain evidence="4">ATCC 14538 / DSM 43046 / CBS 188.64 / JCM 3121 / NBRC 102363 / NCIMB 12654 / NRRL B-3342 / UNCC 431</strain>
    </source>
</reference>
<organism evidence="3 4">
    <name type="scientific">Actinoplanes missouriensis (strain ATCC 14538 / DSM 43046 / CBS 188.64 / JCM 3121 / NBRC 102363 / NCIMB 12654 / NRRL B-3342 / UNCC 431)</name>
    <dbReference type="NCBI Taxonomy" id="512565"/>
    <lineage>
        <taxon>Bacteria</taxon>
        <taxon>Bacillati</taxon>
        <taxon>Actinomycetota</taxon>
        <taxon>Actinomycetes</taxon>
        <taxon>Micromonosporales</taxon>
        <taxon>Micromonosporaceae</taxon>
        <taxon>Actinoplanes</taxon>
    </lineage>
</organism>
<evidence type="ECO:0000256" key="1">
    <source>
        <dbReference type="SAM" id="MobiDB-lite"/>
    </source>
</evidence>
<sequence>MRRVVEAVWRIESARLVASLARLVGDVGLAEELAQDNLAAAVEKRVARHRSCLAEPADTTLDEPDETETAEPTGAMAERRRAHHALVHELPAQGAGFRRIARHLGWSHRTVSKYARAATRQDPVVGQKPGTGLVDPFKPYLARPLSVRQVTGAE</sequence>
<dbReference type="EMBL" id="AP012319">
    <property type="protein sequence ID" value="BAL89714.1"/>
    <property type="molecule type" value="Genomic_DNA"/>
</dbReference>
<evidence type="ECO:0000259" key="2">
    <source>
        <dbReference type="PROSITE" id="PS50531"/>
    </source>
</evidence>
<accession>I0H9M7</accession>
<evidence type="ECO:0000313" key="4">
    <source>
        <dbReference type="Proteomes" id="UP000007882"/>
    </source>
</evidence>
<protein>
    <submittedName>
        <fullName evidence="3">Putative transposase</fullName>
    </submittedName>
</protein>
<proteinExistence type="predicted"/>
<keyword evidence="4" id="KW-1185">Reference proteome</keyword>
<dbReference type="InterPro" id="IPR017894">
    <property type="entry name" value="HTH_IS21_transposase_type"/>
</dbReference>
<dbReference type="HOGENOM" id="CLU_1700484_0_0_11"/>
<dbReference type="eggNOG" id="COG4941">
    <property type="taxonomic scope" value="Bacteria"/>
</dbReference>
<feature type="compositionally biased region" description="Acidic residues" evidence="1">
    <location>
        <begin position="60"/>
        <end position="69"/>
    </location>
</feature>
<dbReference type="Gene3D" id="1.10.10.60">
    <property type="entry name" value="Homeodomain-like"/>
    <property type="match status" value="1"/>
</dbReference>
<gene>
    <name evidence="3" type="ordered locus">AMIS_44940</name>
</gene>
<name>I0H9M7_ACTM4</name>
<dbReference type="AlphaFoldDB" id="I0H9M7"/>
<dbReference type="STRING" id="512565.AMIS_44940"/>
<dbReference type="Proteomes" id="UP000007882">
    <property type="component" value="Chromosome"/>
</dbReference>
<feature type="region of interest" description="Disordered" evidence="1">
    <location>
        <begin position="55"/>
        <end position="80"/>
    </location>
</feature>
<dbReference type="KEGG" id="ams:AMIS_44940"/>
<dbReference type="PATRIC" id="fig|512565.3.peg.4477"/>
<dbReference type="PROSITE" id="PS50531">
    <property type="entry name" value="HTH_IS21"/>
    <property type="match status" value="1"/>
</dbReference>
<evidence type="ECO:0000313" key="3">
    <source>
        <dbReference type="EMBL" id="BAL89714.1"/>
    </source>
</evidence>
<feature type="domain" description="HTH IS21-type" evidence="2">
    <location>
        <begin position="82"/>
        <end position="145"/>
    </location>
</feature>
<dbReference type="eggNOG" id="COG3464">
    <property type="taxonomic scope" value="Bacteria"/>
</dbReference>